<dbReference type="SUPFAM" id="SSF54001">
    <property type="entry name" value="Cysteine proteinases"/>
    <property type="match status" value="1"/>
</dbReference>
<feature type="domain" description="Transglutaminase-like" evidence="1">
    <location>
        <begin position="63"/>
        <end position="129"/>
    </location>
</feature>
<dbReference type="GO" id="GO:0007517">
    <property type="term" value="P:muscle organ development"/>
    <property type="evidence" value="ECO:0007669"/>
    <property type="project" value="TreeGrafter"/>
</dbReference>
<keyword evidence="3" id="KW-1185">Reference proteome</keyword>
<dbReference type="GO" id="GO:0007528">
    <property type="term" value="P:neuromuscular junction development"/>
    <property type="evidence" value="ECO:0007669"/>
    <property type="project" value="TreeGrafter"/>
</dbReference>
<accession>A0A212CIC8</accession>
<reference evidence="2 3" key="1">
    <citation type="journal article" date="2018" name="Mol. Genet. Genomics">
        <title>The red deer Cervus elaphus genome CerEla1.0: sequencing, annotating, genes, and chromosomes.</title>
        <authorList>
            <person name="Bana N.A."/>
            <person name="Nyiri A."/>
            <person name="Nagy J."/>
            <person name="Frank K."/>
            <person name="Nagy T."/>
            <person name="Steger V."/>
            <person name="Schiller M."/>
            <person name="Lakatos P."/>
            <person name="Sugar L."/>
            <person name="Horn P."/>
            <person name="Barta E."/>
            <person name="Orosz L."/>
        </authorList>
    </citation>
    <scope>NUCLEOTIDE SEQUENCE [LARGE SCALE GENOMIC DNA]</scope>
    <source>
        <strain evidence="2">Hungarian</strain>
    </source>
</reference>
<organism evidence="2 3">
    <name type="scientific">Cervus elaphus hippelaphus</name>
    <name type="common">European red deer</name>
    <dbReference type="NCBI Taxonomy" id="46360"/>
    <lineage>
        <taxon>Eukaryota</taxon>
        <taxon>Metazoa</taxon>
        <taxon>Chordata</taxon>
        <taxon>Craniata</taxon>
        <taxon>Vertebrata</taxon>
        <taxon>Euteleostomi</taxon>
        <taxon>Mammalia</taxon>
        <taxon>Eutheria</taxon>
        <taxon>Laurasiatheria</taxon>
        <taxon>Artiodactyla</taxon>
        <taxon>Ruminantia</taxon>
        <taxon>Pecora</taxon>
        <taxon>Cervidae</taxon>
        <taxon>Cervinae</taxon>
        <taxon>Cervus</taxon>
    </lineage>
</organism>
<dbReference type="PANTHER" id="PTHR46333:SF3">
    <property type="entry name" value="KYPHOSCOLIOSIS PEPTIDASE"/>
    <property type="match status" value="1"/>
</dbReference>
<dbReference type="OrthoDB" id="6129702at2759"/>
<dbReference type="EMBL" id="MKHE01000019">
    <property type="protein sequence ID" value="OWK05741.1"/>
    <property type="molecule type" value="Genomic_DNA"/>
</dbReference>
<proteinExistence type="predicted"/>
<evidence type="ECO:0000259" key="1">
    <source>
        <dbReference type="Pfam" id="PF01841"/>
    </source>
</evidence>
<dbReference type="GO" id="GO:0005737">
    <property type="term" value="C:cytoplasm"/>
    <property type="evidence" value="ECO:0007669"/>
    <property type="project" value="TreeGrafter"/>
</dbReference>
<dbReference type="InterPro" id="IPR038765">
    <property type="entry name" value="Papain-like_cys_pep_sf"/>
</dbReference>
<dbReference type="InterPro" id="IPR052557">
    <property type="entry name" value="CAP/Cytokinesis_protein"/>
</dbReference>
<name>A0A212CIC8_CEREH</name>
<dbReference type="Gene3D" id="3.10.620.30">
    <property type="match status" value="1"/>
</dbReference>
<protein>
    <recommendedName>
        <fullName evidence="1">Transglutaminase-like domain-containing protein</fullName>
    </recommendedName>
</protein>
<dbReference type="AlphaFoldDB" id="A0A212CIC8"/>
<gene>
    <name evidence="2" type="ORF">Celaphus_00012953</name>
</gene>
<evidence type="ECO:0000313" key="2">
    <source>
        <dbReference type="EMBL" id="OWK05741.1"/>
    </source>
</evidence>
<dbReference type="Proteomes" id="UP000242450">
    <property type="component" value="Chromosome 19"/>
</dbReference>
<feature type="non-terminal residue" evidence="2">
    <location>
        <position position="1"/>
    </location>
</feature>
<dbReference type="Pfam" id="PF01841">
    <property type="entry name" value="Transglut_core"/>
    <property type="match status" value="1"/>
</dbReference>
<comment type="caution">
    <text evidence="2">The sequence shown here is derived from an EMBL/GenBank/DDBJ whole genome shotgun (WGS) entry which is preliminary data.</text>
</comment>
<evidence type="ECO:0000313" key="3">
    <source>
        <dbReference type="Proteomes" id="UP000242450"/>
    </source>
</evidence>
<dbReference type="PANTHER" id="PTHR46333">
    <property type="entry name" value="CYTOKINESIS PROTEIN 3"/>
    <property type="match status" value="1"/>
</dbReference>
<sequence>RLAKNITSYSFSGTQLTVEVHPRDAMPQLFKKFSLAKPYPWDRSSLKSMPLDLRQFEKLDTYASQEAHSELEIVRAIWIWICHHIEYDIEAAQEKDRQAFKPTAILQTQKTNCDGYAGLFERMCRYKEVPG</sequence>
<dbReference type="InterPro" id="IPR002931">
    <property type="entry name" value="Transglutaminase-like"/>
</dbReference>